<protein>
    <submittedName>
        <fullName evidence="1">Uncharacterized protein</fullName>
    </submittedName>
</protein>
<dbReference type="RefSeq" id="WP_219818991.1">
    <property type="nucleotide sequence ID" value="NZ_PGLV01000001.1"/>
</dbReference>
<proteinExistence type="predicted"/>
<evidence type="ECO:0000313" key="1">
    <source>
        <dbReference type="EMBL" id="POZ56720.1"/>
    </source>
</evidence>
<gene>
    <name evidence="1" type="ORF">LYSIN_01503</name>
</gene>
<name>A0A2S5D0X4_LYSSH</name>
<organism evidence="1 2">
    <name type="scientific">Lysinibacillus sphaericus</name>
    <name type="common">Bacillus sphaericus</name>
    <dbReference type="NCBI Taxonomy" id="1421"/>
    <lineage>
        <taxon>Bacteria</taxon>
        <taxon>Bacillati</taxon>
        <taxon>Bacillota</taxon>
        <taxon>Bacilli</taxon>
        <taxon>Bacillales</taxon>
        <taxon>Bacillaceae</taxon>
        <taxon>Lysinibacillus</taxon>
    </lineage>
</organism>
<accession>A0A2S5D0X4</accession>
<evidence type="ECO:0000313" key="2">
    <source>
        <dbReference type="Proteomes" id="UP000237319"/>
    </source>
</evidence>
<keyword evidence="2" id="KW-1185">Reference proteome</keyword>
<dbReference type="EMBL" id="PGLV01000001">
    <property type="protein sequence ID" value="POZ56720.1"/>
    <property type="molecule type" value="Genomic_DNA"/>
</dbReference>
<comment type="caution">
    <text evidence="1">The sequence shown here is derived from an EMBL/GenBank/DDBJ whole genome shotgun (WGS) entry which is preliminary data.</text>
</comment>
<reference evidence="1 2" key="1">
    <citation type="submission" date="2017-11" db="EMBL/GenBank/DDBJ databases">
        <title>Genome sequence of Lysinibacillus sphaericus, a lignin-degrading bacteria isolated from municipal solid waste soil.</title>
        <authorList>
            <person name="Persinoti G.F."/>
            <person name="Paixao D.A."/>
            <person name="Bugg T.D."/>
            <person name="Squina F.M."/>
        </authorList>
    </citation>
    <scope>NUCLEOTIDE SEQUENCE [LARGE SCALE GENOMIC DNA]</scope>
    <source>
        <strain evidence="1 2">A1</strain>
    </source>
</reference>
<dbReference type="AlphaFoldDB" id="A0A2S5D0X4"/>
<sequence>MNCENKNIKLYMNDGKIFDGFLTLYVESPDDEEMVLIVLSILGHTISYKHENFFQALQSLRQNLEEKKIQIMCNGAALNIYPSQMQLSMGSGRLAYKLKFGKPAISEDIVDIFECEDDLKFVKVEEQLKYYYRWLKSLG</sequence>
<dbReference type="Proteomes" id="UP000237319">
    <property type="component" value="Unassembled WGS sequence"/>
</dbReference>